<gene>
    <name evidence="2" type="ORF">VNI00_014891</name>
</gene>
<name>A0AAW0BN62_9AGAR</name>
<proteinExistence type="predicted"/>
<accession>A0AAW0BN62</accession>
<protein>
    <submittedName>
        <fullName evidence="2">Uncharacterized protein</fullName>
    </submittedName>
</protein>
<dbReference type="AlphaFoldDB" id="A0AAW0BN62"/>
<evidence type="ECO:0000313" key="2">
    <source>
        <dbReference type="EMBL" id="KAK7028201.1"/>
    </source>
</evidence>
<evidence type="ECO:0000256" key="1">
    <source>
        <dbReference type="SAM" id="MobiDB-lite"/>
    </source>
</evidence>
<reference evidence="2 3" key="1">
    <citation type="submission" date="2024-01" db="EMBL/GenBank/DDBJ databases">
        <title>A draft genome for a cacao thread blight-causing isolate of Paramarasmius palmivorus.</title>
        <authorList>
            <person name="Baruah I.K."/>
            <person name="Bukari Y."/>
            <person name="Amoako-Attah I."/>
            <person name="Meinhardt L.W."/>
            <person name="Bailey B.A."/>
            <person name="Cohen S.P."/>
        </authorList>
    </citation>
    <scope>NUCLEOTIDE SEQUENCE [LARGE SCALE GENOMIC DNA]</scope>
    <source>
        <strain evidence="2 3">GH-12</strain>
    </source>
</reference>
<dbReference type="Proteomes" id="UP001383192">
    <property type="component" value="Unassembled WGS sequence"/>
</dbReference>
<comment type="caution">
    <text evidence="2">The sequence shown here is derived from an EMBL/GenBank/DDBJ whole genome shotgun (WGS) entry which is preliminary data.</text>
</comment>
<dbReference type="EMBL" id="JAYKXP010000089">
    <property type="protein sequence ID" value="KAK7028201.1"/>
    <property type="molecule type" value="Genomic_DNA"/>
</dbReference>
<evidence type="ECO:0000313" key="3">
    <source>
        <dbReference type="Proteomes" id="UP001383192"/>
    </source>
</evidence>
<keyword evidence="3" id="KW-1185">Reference proteome</keyword>
<organism evidence="2 3">
    <name type="scientific">Paramarasmius palmivorus</name>
    <dbReference type="NCBI Taxonomy" id="297713"/>
    <lineage>
        <taxon>Eukaryota</taxon>
        <taxon>Fungi</taxon>
        <taxon>Dikarya</taxon>
        <taxon>Basidiomycota</taxon>
        <taxon>Agaricomycotina</taxon>
        <taxon>Agaricomycetes</taxon>
        <taxon>Agaricomycetidae</taxon>
        <taxon>Agaricales</taxon>
        <taxon>Marasmiineae</taxon>
        <taxon>Marasmiaceae</taxon>
        <taxon>Paramarasmius</taxon>
    </lineage>
</organism>
<sequence length="295" mass="33386">MATVKVHRKYVLLSNTERSGVTKEMPFRVGGLHTRPLPIAIQLNNTNQAVWIFSHLQIPVEKNKQSNSVTIASVIRKLPLWPKICQYINRDVRFVVDVRMGTKSGVYCDPREAFQTLDSEKPRFQRAFIFTNFGDALISNILGGDNPPDYRWDFHPYEFPESAARIRAHVLDPEHNPDPNTIPDLDTNPGPDVSVPKSDVGKSDVGQSDLGRLEHEELIAVALALEARDPWVEKYLAAIEVPEDRYSSIELRFELSDSREHFITEMQSMHGKGSDAWDMLYSLFAGELVAKVSAK</sequence>
<feature type="region of interest" description="Disordered" evidence="1">
    <location>
        <begin position="172"/>
        <end position="207"/>
    </location>
</feature>